<comment type="caution">
    <text evidence="1">The sequence shown here is derived from an EMBL/GenBank/DDBJ whole genome shotgun (WGS) entry which is preliminary data.</text>
</comment>
<organism evidence="1">
    <name type="scientific">marine sediment metagenome</name>
    <dbReference type="NCBI Taxonomy" id="412755"/>
    <lineage>
        <taxon>unclassified sequences</taxon>
        <taxon>metagenomes</taxon>
        <taxon>ecological metagenomes</taxon>
    </lineage>
</organism>
<sequence length="124" mass="13701">AVMAIGVVVGSLIGTFMGWAAPISRWTSYVGDKILKSFRFDPGSIVTAWRRDKAKYEKLFDDLKDQGWSDDRIEALKFVTEFTPSASLAFQPFSVVGGVGIVLSKDKSPLRSISRICIYEACSQ</sequence>
<gene>
    <name evidence="1" type="ORF">S12H4_23907</name>
</gene>
<dbReference type="EMBL" id="BARW01012814">
    <property type="protein sequence ID" value="GAI73679.1"/>
    <property type="molecule type" value="Genomic_DNA"/>
</dbReference>
<accession>X1T0T5</accession>
<reference evidence="1" key="1">
    <citation type="journal article" date="2014" name="Front. Microbiol.">
        <title>High frequency of phylogenetically diverse reductive dehalogenase-homologous genes in deep subseafloor sedimentary metagenomes.</title>
        <authorList>
            <person name="Kawai M."/>
            <person name="Futagami T."/>
            <person name="Toyoda A."/>
            <person name="Takaki Y."/>
            <person name="Nishi S."/>
            <person name="Hori S."/>
            <person name="Arai W."/>
            <person name="Tsubouchi T."/>
            <person name="Morono Y."/>
            <person name="Uchiyama I."/>
            <person name="Ito T."/>
            <person name="Fujiyama A."/>
            <person name="Inagaki F."/>
            <person name="Takami H."/>
        </authorList>
    </citation>
    <scope>NUCLEOTIDE SEQUENCE</scope>
    <source>
        <strain evidence="1">Expedition CK06-06</strain>
    </source>
</reference>
<evidence type="ECO:0000313" key="1">
    <source>
        <dbReference type="EMBL" id="GAI73679.1"/>
    </source>
</evidence>
<feature type="non-terminal residue" evidence="1">
    <location>
        <position position="1"/>
    </location>
</feature>
<name>X1T0T5_9ZZZZ</name>
<dbReference type="AlphaFoldDB" id="X1T0T5"/>
<proteinExistence type="predicted"/>
<protein>
    <submittedName>
        <fullName evidence="1">Uncharacterized protein</fullName>
    </submittedName>
</protein>